<evidence type="ECO:0000313" key="3">
    <source>
        <dbReference type="Proteomes" id="UP000273898"/>
    </source>
</evidence>
<protein>
    <submittedName>
        <fullName evidence="1">Uncharacterized protein</fullName>
    </submittedName>
</protein>
<evidence type="ECO:0000313" key="4">
    <source>
        <dbReference type="Proteomes" id="UP000297429"/>
    </source>
</evidence>
<reference evidence="1 3" key="1">
    <citation type="submission" date="2018-10" db="EMBL/GenBank/DDBJ databases">
        <title>Genomic Encyclopedia of Archaeal and Bacterial Type Strains, Phase II (KMG-II): from individual species to whole genera.</title>
        <authorList>
            <person name="Goeker M."/>
        </authorList>
    </citation>
    <scope>NUCLEOTIDE SEQUENCE [LARGE SCALE GENOMIC DNA]</scope>
    <source>
        <strain evidence="1 3">DSM 19624</strain>
    </source>
</reference>
<dbReference type="OrthoDB" id="9963395at2"/>
<accession>A0A497XUV3</accession>
<dbReference type="AlphaFoldDB" id="A0A497XUV3"/>
<sequence length="150" mass="17498">MKYLIILIIIISTHFTADGQEKENIYFLLKSGKYTKANLTRYVTIKTRRLDTAYSFTMPCNCKPQSLHFYHNTNPESGNVNQKIYTIRRKTLRKIHFVNLETLIDIIKKNDTYFSRKFNLFLVEPGDIITVFPVFKVTSFGDYADDVVGP</sequence>
<dbReference type="RefSeq" id="WP_121287659.1">
    <property type="nucleotide sequence ID" value="NZ_RCCK01000015.1"/>
</dbReference>
<evidence type="ECO:0000313" key="1">
    <source>
        <dbReference type="EMBL" id="RLJ71999.1"/>
    </source>
</evidence>
<organism evidence="1 3">
    <name type="scientific">Pedobacter alluvionis</name>
    <dbReference type="NCBI Taxonomy" id="475253"/>
    <lineage>
        <taxon>Bacteria</taxon>
        <taxon>Pseudomonadati</taxon>
        <taxon>Bacteroidota</taxon>
        <taxon>Sphingobacteriia</taxon>
        <taxon>Sphingobacteriales</taxon>
        <taxon>Sphingobacteriaceae</taxon>
        <taxon>Pedobacter</taxon>
    </lineage>
</organism>
<dbReference type="Proteomes" id="UP000273898">
    <property type="component" value="Unassembled WGS sequence"/>
</dbReference>
<dbReference type="Proteomes" id="UP000297429">
    <property type="component" value="Unassembled WGS sequence"/>
</dbReference>
<proteinExistence type="predicted"/>
<comment type="caution">
    <text evidence="1">The sequence shown here is derived from an EMBL/GenBank/DDBJ whole genome shotgun (WGS) entry which is preliminary data.</text>
</comment>
<dbReference type="EMBL" id="RCCK01000015">
    <property type="protein sequence ID" value="RLJ71999.1"/>
    <property type="molecule type" value="Genomic_DNA"/>
</dbReference>
<keyword evidence="4" id="KW-1185">Reference proteome</keyword>
<evidence type="ECO:0000313" key="2">
    <source>
        <dbReference type="EMBL" id="TFB28774.1"/>
    </source>
</evidence>
<name>A0A497XUV3_9SPHI</name>
<gene>
    <name evidence="1" type="ORF">BCL90_4826</name>
    <name evidence="2" type="ORF">E3V97_21885</name>
</gene>
<dbReference type="EMBL" id="SOPX01000005">
    <property type="protein sequence ID" value="TFB28774.1"/>
    <property type="molecule type" value="Genomic_DNA"/>
</dbReference>
<reference evidence="2 4" key="2">
    <citation type="submission" date="2019-03" db="EMBL/GenBank/DDBJ databases">
        <authorList>
            <person name="He R.-H."/>
        </authorList>
    </citation>
    <scope>NUCLEOTIDE SEQUENCE [LARGE SCALE GENOMIC DNA]</scope>
    <source>
        <strain evidence="2 4">DSM 19624</strain>
    </source>
</reference>